<dbReference type="GO" id="GO:0016818">
    <property type="term" value="F:hydrolase activity, acting on acid anhydrides, in phosphorus-containing anhydrides"/>
    <property type="evidence" value="ECO:0007669"/>
    <property type="project" value="InterPro"/>
</dbReference>
<feature type="compositionally biased region" description="Polar residues" evidence="2">
    <location>
        <begin position="84"/>
        <end position="104"/>
    </location>
</feature>
<dbReference type="OrthoDB" id="19182at2759"/>
<feature type="domain" description="ATP-dependent helicase C-terminal" evidence="3">
    <location>
        <begin position="886"/>
        <end position="1172"/>
    </location>
</feature>
<feature type="compositionally biased region" description="Polar residues" evidence="2">
    <location>
        <begin position="360"/>
        <end position="373"/>
    </location>
</feature>
<feature type="non-terminal residue" evidence="4">
    <location>
        <position position="1"/>
    </location>
</feature>
<keyword evidence="4" id="KW-0547">Nucleotide-binding</keyword>
<feature type="compositionally biased region" description="Basic and acidic residues" evidence="2">
    <location>
        <begin position="1372"/>
        <end position="1395"/>
    </location>
</feature>
<feature type="compositionally biased region" description="Polar residues" evidence="2">
    <location>
        <begin position="1012"/>
        <end position="1033"/>
    </location>
</feature>
<name>A0A2C6LBW8_9APIC</name>
<dbReference type="InterPro" id="IPR002464">
    <property type="entry name" value="DNA/RNA_helicase_DEAH_CS"/>
</dbReference>
<dbReference type="GO" id="GO:0003676">
    <property type="term" value="F:nucleic acid binding"/>
    <property type="evidence" value="ECO:0007669"/>
    <property type="project" value="InterPro"/>
</dbReference>
<feature type="compositionally biased region" description="Basic and acidic residues" evidence="2">
    <location>
        <begin position="1543"/>
        <end position="1566"/>
    </location>
</feature>
<feature type="compositionally biased region" description="Basic and acidic residues" evidence="2">
    <location>
        <begin position="779"/>
        <end position="789"/>
    </location>
</feature>
<dbReference type="InterPro" id="IPR027417">
    <property type="entry name" value="P-loop_NTPase"/>
</dbReference>
<dbReference type="Proteomes" id="UP000221165">
    <property type="component" value="Unassembled WGS sequence"/>
</dbReference>
<feature type="compositionally biased region" description="Low complexity" evidence="2">
    <location>
        <begin position="537"/>
        <end position="588"/>
    </location>
</feature>
<dbReference type="PROSITE" id="PS00690">
    <property type="entry name" value="DEAH_ATP_HELICASE"/>
    <property type="match status" value="1"/>
</dbReference>
<dbReference type="GeneID" id="94425145"/>
<dbReference type="RefSeq" id="XP_067926089.1">
    <property type="nucleotide sequence ID" value="XM_068061934.1"/>
</dbReference>
<dbReference type="EMBL" id="MIGC01000687">
    <property type="protein sequence ID" value="PHJ24416.1"/>
    <property type="molecule type" value="Genomic_DNA"/>
</dbReference>
<feature type="compositionally biased region" description="Acidic residues" evidence="2">
    <location>
        <begin position="1681"/>
        <end position="1693"/>
    </location>
</feature>
<feature type="compositionally biased region" description="Low complexity" evidence="2">
    <location>
        <begin position="1034"/>
        <end position="1050"/>
    </location>
</feature>
<keyword evidence="4" id="KW-0067">ATP-binding</keyword>
<dbReference type="Pfam" id="PF13307">
    <property type="entry name" value="Helicase_C_2"/>
    <property type="match status" value="2"/>
</dbReference>
<organism evidence="4 5">
    <name type="scientific">Cystoisospora suis</name>
    <dbReference type="NCBI Taxonomy" id="483139"/>
    <lineage>
        <taxon>Eukaryota</taxon>
        <taxon>Sar</taxon>
        <taxon>Alveolata</taxon>
        <taxon>Apicomplexa</taxon>
        <taxon>Conoidasida</taxon>
        <taxon>Coccidia</taxon>
        <taxon>Eucoccidiorida</taxon>
        <taxon>Eimeriorina</taxon>
        <taxon>Sarcocystidae</taxon>
        <taxon>Cystoisospora</taxon>
    </lineage>
</organism>
<reference evidence="4 5" key="1">
    <citation type="journal article" date="2017" name="Int. J. Parasitol.">
        <title>The genome of the protozoan parasite Cystoisospora suis and a reverse vaccinology approach to identify vaccine candidates.</title>
        <authorList>
            <person name="Palmieri N."/>
            <person name="Shrestha A."/>
            <person name="Ruttkowski B."/>
            <person name="Beck T."/>
            <person name="Vogl C."/>
            <person name="Tomley F."/>
            <person name="Blake D.P."/>
            <person name="Joachim A."/>
        </authorList>
    </citation>
    <scope>NUCLEOTIDE SEQUENCE [LARGE SCALE GENOMIC DNA]</scope>
    <source>
        <strain evidence="4 5">Wien I</strain>
    </source>
</reference>
<dbReference type="InterPro" id="IPR006555">
    <property type="entry name" value="ATP-dep_Helicase_C"/>
</dbReference>
<feature type="region of interest" description="Disordered" evidence="2">
    <location>
        <begin position="779"/>
        <end position="801"/>
    </location>
</feature>
<feature type="compositionally biased region" description="Basic and acidic residues" evidence="2">
    <location>
        <begin position="1573"/>
        <end position="1590"/>
    </location>
</feature>
<dbReference type="GO" id="GO:0034085">
    <property type="term" value="P:establishment of sister chromatid cohesion"/>
    <property type="evidence" value="ECO:0007669"/>
    <property type="project" value="TreeGrafter"/>
</dbReference>
<feature type="compositionally biased region" description="Polar residues" evidence="2">
    <location>
        <begin position="1658"/>
        <end position="1678"/>
    </location>
</feature>
<feature type="compositionally biased region" description="Polar residues" evidence="2">
    <location>
        <begin position="525"/>
        <end position="536"/>
    </location>
</feature>
<gene>
    <name evidence="4" type="ORF">CSUI_001729</name>
</gene>
<keyword evidence="5" id="KW-1185">Reference proteome</keyword>
<dbReference type="GO" id="GO:0005524">
    <property type="term" value="F:ATP binding"/>
    <property type="evidence" value="ECO:0007669"/>
    <property type="project" value="InterPro"/>
</dbReference>
<feature type="compositionally biased region" description="Basic and acidic residues" evidence="2">
    <location>
        <begin position="1313"/>
        <end position="1329"/>
    </location>
</feature>
<keyword evidence="1" id="KW-0378">Hydrolase</keyword>
<feature type="region of interest" description="Disordered" evidence="2">
    <location>
        <begin position="1362"/>
        <end position="1419"/>
    </location>
</feature>
<dbReference type="PANTHER" id="PTHR11472:SF41">
    <property type="entry name" value="ATP-DEPENDENT DNA HELICASE DDX11-RELATED"/>
    <property type="match status" value="1"/>
</dbReference>
<feature type="compositionally biased region" description="Polar residues" evidence="2">
    <location>
        <begin position="503"/>
        <end position="513"/>
    </location>
</feature>
<evidence type="ECO:0000313" key="4">
    <source>
        <dbReference type="EMBL" id="PHJ24416.1"/>
    </source>
</evidence>
<accession>A0A2C6LBW8</accession>
<protein>
    <submittedName>
        <fullName evidence="4">Helicase</fullName>
    </submittedName>
</protein>
<dbReference type="SMART" id="SM00491">
    <property type="entry name" value="HELICc2"/>
    <property type="match status" value="1"/>
</dbReference>
<feature type="compositionally biased region" description="Acidic residues" evidence="2">
    <location>
        <begin position="851"/>
        <end position="867"/>
    </location>
</feature>
<evidence type="ECO:0000256" key="1">
    <source>
        <dbReference type="ARBA" id="ARBA00022801"/>
    </source>
</evidence>
<comment type="caution">
    <text evidence="4">The sequence shown here is derived from an EMBL/GenBank/DDBJ whole genome shotgun (WGS) entry which is preliminary data.</text>
</comment>
<dbReference type="GO" id="GO:0005634">
    <property type="term" value="C:nucleus"/>
    <property type="evidence" value="ECO:0007669"/>
    <property type="project" value="TreeGrafter"/>
</dbReference>
<feature type="region of interest" description="Disordered" evidence="2">
    <location>
        <begin position="831"/>
        <end position="911"/>
    </location>
</feature>
<feature type="compositionally biased region" description="Low complexity" evidence="2">
    <location>
        <begin position="67"/>
        <end position="83"/>
    </location>
</feature>
<dbReference type="InterPro" id="IPR045028">
    <property type="entry name" value="DinG/Rad3-like"/>
</dbReference>
<keyword evidence="4" id="KW-0347">Helicase</keyword>
<feature type="region of interest" description="Disordered" evidence="2">
    <location>
        <begin position="1313"/>
        <end position="1332"/>
    </location>
</feature>
<feature type="compositionally biased region" description="Polar residues" evidence="2">
    <location>
        <begin position="1183"/>
        <end position="1214"/>
    </location>
</feature>
<feature type="region of interest" description="Disordered" evidence="2">
    <location>
        <begin position="1183"/>
        <end position="1221"/>
    </location>
</feature>
<sequence>AVLIVDEAHNVETTCREAGSLDISLPRLFVLREWLVNIFLHNKGSLHPASYEDTQIYNRLIPSRLRASSPDSSSSLHPDQSPSLTTHPTTQVLPSRGGHNSSAGASECHDTGHQQDAAMYQLLTSALPFLLEFLDHLIRFAQGVASEDETRLAQRIKAFDSQVQTELQWRRQKRLREKNTYGFDRDTSTVERDSYLVKTKHQSKKEDFLDVTLAGWGGGGYPNEKLKASTTFSSGCSKMQESFTLSSSSSPFASPCSSSTSAVFLDGALDFVSTAFGIAKSEAKMFGEKAKESIEQVLSLLVQADPDQTSNISREEANWGDSRELRDIEKLVETFRLVSTHPCCYRVCLTANMPEERVSSLLSPQFSEGTLSGKTHERSTRAATQQQEENEEKKDHLRMPEEDTEGGTHISMKDTSNRLVSAMTLRFWLLTPSVTFEIVSSKARSVILASGTLEPIDSFLSELGPSFTSRLLPTPPVRALHVITPPQLAIACLRTMPVGRPSSQISLMTSGNIQPSSSPSQNPSRNHTSHQNTLACTSSPTHSSQQTQSSTTIQLSSSSLISSSSSAPSTMPITSTTTSTTNFSSMGSMSPSLSCSSSSALIGSLSKQRNIPLTCSNKHLSSPEFLKNLGWCIVRLAEVIPGGVLVFLPSYGMIERARRIWNLSEGERFTGKKNRDDIERKKGFHRNPSWNEKGRSMSVTRRRNDVILHSALDDNAKDFSQKVEDDEILGKLRNALPKTNKGHSPPNPVTGEWFRTKKIDVGRKGGIHINKHNTVFRNDHETYKDDRNNKNRMSMVSEEDLKRRSLYDHKDECVWSALKRIKKTILVETGSEEDLRRCPSHSAQTEGHGNEDDDEADEDDDDDEDEFLEKNRRGRNGQFSSSLPFTPFLRRPGNNPTEASGGRGEGVEGGQKTDVKSMFYSSIDMHGSALLLAVYRGKISEGLSFNDDYCRGVICVGIPYPAFGDPKVEQKMKFNDVLSKMLLSSTAILQSPFLQKPSALALPSSSISPNVKGTSRILSTDQKPTPSGSSILPTPTMTGPTTTTMVSSSSSCSSASRISARTQQQISCEALYRKNLPFSQRSVTSGGDLSCSSFLLPGVSQTHQKMTYTHQNDTAGSIAGHADVERNQKGWLDGRRWYSVQAYRALNQAIGRCVRHIFDYGVVILLDCRHPVQPPNQRLIMQQAAVPSSQTSGRATSPFSSKPSSMAPSTQLPLTHNLPPSPPHASSTSYFCRWFGPHLYVFDDCDALAHAIHRHFVTAPRVANLFRQQMLAAEEKRGDSRVPDVQKVDQRAVKGECSTEILQTHQGERILVRESAVGKESRKNKEEISLKQISRQTIPDGLRKEGTDYSCFLQRDFSRRRSFDRDEEEKETGDKKQERERDERMNSRERGKEDTSIQGQGPVKDTSQERSSTSVVSCEKKECLEKEEAQILLRQEEYKVEQANERAHVLARPSEKTYRNLPIRYMEDLKVKRVEEIVEMCPGHETHDKDDAGLYLPRFSRIAQTDERERSCSRGGSSVGEAFDESCQGEFIRIFEQEEECREGDGRRDKKQAREQEEKSEDEKELGNASEELATHSDLDSREGGSRTGDDVPSCSRGGPSEGRGGEDNMMKHVPSFTHRCTSYFQENRVAGSGRTSTTNEGRGQLRVPPRGDDDHQQSGPKTVPCFSSGQSIANGKSSQEEQEELEDILAAI</sequence>
<dbReference type="Gene3D" id="3.40.50.300">
    <property type="entry name" value="P-loop containing nucleotide triphosphate hydrolases"/>
    <property type="match status" value="3"/>
</dbReference>
<dbReference type="GO" id="GO:0006139">
    <property type="term" value="P:nucleobase-containing compound metabolic process"/>
    <property type="evidence" value="ECO:0007669"/>
    <property type="project" value="InterPro"/>
</dbReference>
<feature type="region of interest" description="Disordered" evidence="2">
    <location>
        <begin position="1538"/>
        <end position="1693"/>
    </location>
</feature>
<dbReference type="VEuPathDB" id="ToxoDB:CSUI_001729"/>
<feature type="region of interest" description="Disordered" evidence="2">
    <location>
        <begin position="503"/>
        <end position="588"/>
    </location>
</feature>
<dbReference type="PANTHER" id="PTHR11472">
    <property type="entry name" value="DNA REPAIR DEAD HELICASE RAD3/XP-D SUBFAMILY MEMBER"/>
    <property type="match status" value="1"/>
</dbReference>
<evidence type="ECO:0000313" key="5">
    <source>
        <dbReference type="Proteomes" id="UP000221165"/>
    </source>
</evidence>
<feature type="region of interest" description="Disordered" evidence="2">
    <location>
        <begin position="1012"/>
        <end position="1050"/>
    </location>
</feature>
<dbReference type="GO" id="GO:0003678">
    <property type="term" value="F:DNA helicase activity"/>
    <property type="evidence" value="ECO:0007669"/>
    <property type="project" value="TreeGrafter"/>
</dbReference>
<feature type="compositionally biased region" description="Basic and acidic residues" evidence="2">
    <location>
        <begin position="391"/>
        <end position="401"/>
    </location>
</feature>
<evidence type="ECO:0000259" key="3">
    <source>
        <dbReference type="SMART" id="SM00491"/>
    </source>
</evidence>
<feature type="region of interest" description="Disordered" evidence="2">
    <location>
        <begin position="67"/>
        <end position="110"/>
    </location>
</feature>
<evidence type="ECO:0000256" key="2">
    <source>
        <dbReference type="SAM" id="MobiDB-lite"/>
    </source>
</evidence>
<proteinExistence type="predicted"/>
<feature type="region of interest" description="Disordered" evidence="2">
    <location>
        <begin position="360"/>
        <end position="411"/>
    </location>
</feature>
<feature type="compositionally biased region" description="Low complexity" evidence="2">
    <location>
        <begin position="514"/>
        <end position="524"/>
    </location>
</feature>